<feature type="domain" description="Tripartite ATP-independent periplasmic transporters DctQ component" evidence="10">
    <location>
        <begin position="31"/>
        <end position="160"/>
    </location>
</feature>
<feature type="transmembrane region" description="Helical" evidence="9">
    <location>
        <begin position="21"/>
        <end position="44"/>
    </location>
</feature>
<protein>
    <recommendedName>
        <fullName evidence="9">TRAP transporter small permease protein</fullName>
    </recommendedName>
</protein>
<evidence type="ECO:0000256" key="2">
    <source>
        <dbReference type="ARBA" id="ARBA00022448"/>
    </source>
</evidence>
<evidence type="ECO:0000256" key="7">
    <source>
        <dbReference type="ARBA" id="ARBA00023136"/>
    </source>
</evidence>
<dbReference type="GO" id="GO:0005886">
    <property type="term" value="C:plasma membrane"/>
    <property type="evidence" value="ECO:0007669"/>
    <property type="project" value="UniProtKB-SubCell"/>
</dbReference>
<evidence type="ECO:0000256" key="6">
    <source>
        <dbReference type="ARBA" id="ARBA00022989"/>
    </source>
</evidence>
<comment type="similarity">
    <text evidence="8 9">Belongs to the TRAP transporter small permease family.</text>
</comment>
<evidence type="ECO:0000256" key="3">
    <source>
        <dbReference type="ARBA" id="ARBA00022475"/>
    </source>
</evidence>
<keyword evidence="7 9" id="KW-0472">Membrane</keyword>
<evidence type="ECO:0000259" key="10">
    <source>
        <dbReference type="Pfam" id="PF04290"/>
    </source>
</evidence>
<comment type="caution">
    <text evidence="11">The sequence shown here is derived from an EMBL/GenBank/DDBJ whole genome shotgun (WGS) entry which is preliminary data.</text>
</comment>
<evidence type="ECO:0000256" key="9">
    <source>
        <dbReference type="RuleBase" id="RU369079"/>
    </source>
</evidence>
<keyword evidence="2 9" id="KW-0813">Transport</keyword>
<keyword evidence="4 9" id="KW-0997">Cell inner membrane</keyword>
<dbReference type="GO" id="GO:0022857">
    <property type="term" value="F:transmembrane transporter activity"/>
    <property type="evidence" value="ECO:0007669"/>
    <property type="project" value="UniProtKB-UniRule"/>
</dbReference>
<dbReference type="Pfam" id="PF04290">
    <property type="entry name" value="DctQ"/>
    <property type="match status" value="1"/>
</dbReference>
<keyword evidence="3" id="KW-1003">Cell membrane</keyword>
<organism evidence="11 12">
    <name type="scientific">Parathalassolituus penaei</name>
    <dbReference type="NCBI Taxonomy" id="2997323"/>
    <lineage>
        <taxon>Bacteria</taxon>
        <taxon>Pseudomonadati</taxon>
        <taxon>Pseudomonadota</taxon>
        <taxon>Gammaproteobacteria</taxon>
        <taxon>Oceanospirillales</taxon>
        <taxon>Oceanospirillaceae</taxon>
        <taxon>Parathalassolituus</taxon>
    </lineage>
</organism>
<evidence type="ECO:0000256" key="4">
    <source>
        <dbReference type="ARBA" id="ARBA00022519"/>
    </source>
</evidence>
<feature type="transmembrane region" description="Helical" evidence="9">
    <location>
        <begin position="50"/>
        <end position="72"/>
    </location>
</feature>
<dbReference type="InterPro" id="IPR007387">
    <property type="entry name" value="TRAP_DctQ"/>
</dbReference>
<dbReference type="PANTHER" id="PTHR35011">
    <property type="entry name" value="2,3-DIKETO-L-GULONATE TRAP TRANSPORTER SMALL PERMEASE PROTEIN YIAM"/>
    <property type="match status" value="1"/>
</dbReference>
<dbReference type="AlphaFoldDB" id="A0A9X3EAX2"/>
<dbReference type="EMBL" id="JAPNOA010000006">
    <property type="protein sequence ID" value="MCY0963870.1"/>
    <property type="molecule type" value="Genomic_DNA"/>
</dbReference>
<sequence length="186" mass="20813">MLTSVLKQLCRGSDLLVKCAGLAASVLMPVLTVVVAWEVFARYILNAPTIWGYDTALFLFGYIAALGGAWAQQNRAHITVDILYLKVSGNTRRVFDLITGSLGIFFLVLVVKMSYGKYDEAVEFDFRTQSEWAAPVFHFWIMMMVAASLFVMQLTRDLIANLYHLITGKPLMASDDDQDEDDQNGN</sequence>
<feature type="transmembrane region" description="Helical" evidence="9">
    <location>
        <begin position="132"/>
        <end position="152"/>
    </location>
</feature>
<comment type="subcellular location">
    <subcellularLocation>
        <location evidence="1 9">Cell inner membrane</location>
        <topology evidence="1 9">Multi-pass membrane protein</topology>
    </subcellularLocation>
</comment>
<keyword evidence="5 9" id="KW-0812">Transmembrane</keyword>
<evidence type="ECO:0000256" key="8">
    <source>
        <dbReference type="ARBA" id="ARBA00038436"/>
    </source>
</evidence>
<dbReference type="RefSeq" id="WP_283172088.1">
    <property type="nucleotide sequence ID" value="NZ_JAPNOA010000006.1"/>
</dbReference>
<proteinExistence type="inferred from homology"/>
<name>A0A9X3EAX2_9GAMM</name>
<comment type="function">
    <text evidence="9">Part of the tripartite ATP-independent periplasmic (TRAP) transport system.</text>
</comment>
<accession>A0A9X3EAX2</accession>
<comment type="subunit">
    <text evidence="9">The complex comprises the extracytoplasmic solute receptor protein and the two transmembrane proteins.</text>
</comment>
<evidence type="ECO:0000313" key="11">
    <source>
        <dbReference type="EMBL" id="MCY0963870.1"/>
    </source>
</evidence>
<feature type="transmembrane region" description="Helical" evidence="9">
    <location>
        <begin position="93"/>
        <end position="112"/>
    </location>
</feature>
<gene>
    <name evidence="11" type="ORF">OUO13_01535</name>
</gene>
<evidence type="ECO:0000256" key="1">
    <source>
        <dbReference type="ARBA" id="ARBA00004429"/>
    </source>
</evidence>
<evidence type="ECO:0000256" key="5">
    <source>
        <dbReference type="ARBA" id="ARBA00022692"/>
    </source>
</evidence>
<reference evidence="11" key="1">
    <citation type="submission" date="2022-11" db="EMBL/GenBank/DDBJ databases">
        <title>Parathalassolutuus dongxingensis gen. nov., sp. nov., a novel member of family Oceanospirillaceae isolated from a coastal shrimp pond in Guangxi, China.</title>
        <authorList>
            <person name="Chen H."/>
        </authorList>
    </citation>
    <scope>NUCLEOTIDE SEQUENCE</scope>
    <source>
        <strain evidence="11">G-43</strain>
    </source>
</reference>
<keyword evidence="12" id="KW-1185">Reference proteome</keyword>
<dbReference type="Proteomes" id="UP001150830">
    <property type="component" value="Unassembled WGS sequence"/>
</dbReference>
<evidence type="ECO:0000313" key="12">
    <source>
        <dbReference type="Proteomes" id="UP001150830"/>
    </source>
</evidence>
<dbReference type="InterPro" id="IPR055348">
    <property type="entry name" value="DctQ"/>
</dbReference>
<keyword evidence="6 9" id="KW-1133">Transmembrane helix</keyword>